<protein>
    <submittedName>
        <fullName evidence="2">Ras-related protein rab-5c</fullName>
    </submittedName>
</protein>
<dbReference type="EMBL" id="JAOAOG010000197">
    <property type="protein sequence ID" value="KAJ6240968.1"/>
    <property type="molecule type" value="Genomic_DNA"/>
</dbReference>
<dbReference type="InterPro" id="IPR005225">
    <property type="entry name" value="Small_GTP-bd"/>
</dbReference>
<proteinExistence type="predicted"/>
<dbReference type="InterPro" id="IPR001806">
    <property type="entry name" value="Small_GTPase"/>
</dbReference>
<name>A0AAV7YSN1_9EUKA</name>
<keyword evidence="1" id="KW-0547">Nucleotide-binding</keyword>
<dbReference type="Gene3D" id="3.40.50.300">
    <property type="entry name" value="P-loop containing nucleotide triphosphate hydrolases"/>
    <property type="match status" value="1"/>
</dbReference>
<dbReference type="NCBIfam" id="TIGR00231">
    <property type="entry name" value="small_GTP"/>
    <property type="match status" value="1"/>
</dbReference>
<dbReference type="FunFam" id="3.40.50.300:FF:000823">
    <property type="entry name" value="Small GTPase RAB, putative"/>
    <property type="match status" value="1"/>
</dbReference>
<organism evidence="2 4">
    <name type="scientific">Anaeramoeba flamelloides</name>
    <dbReference type="NCBI Taxonomy" id="1746091"/>
    <lineage>
        <taxon>Eukaryota</taxon>
        <taxon>Metamonada</taxon>
        <taxon>Anaeramoebidae</taxon>
        <taxon>Anaeramoeba</taxon>
    </lineage>
</organism>
<comment type="caution">
    <text evidence="2">The sequence shown here is derived from an EMBL/GenBank/DDBJ whole genome shotgun (WGS) entry which is preliminary data.</text>
</comment>
<keyword evidence="5" id="KW-1185">Reference proteome</keyword>
<dbReference type="PRINTS" id="PR00449">
    <property type="entry name" value="RASTRNSFRMNG"/>
</dbReference>
<dbReference type="PROSITE" id="PS51419">
    <property type="entry name" value="RAB"/>
    <property type="match status" value="1"/>
</dbReference>
<reference evidence="2" key="2">
    <citation type="submission" date="2022-08" db="EMBL/GenBank/DDBJ databases">
        <title>Novel sulphate-reducing endosymbionts in the free-living metamonad Anaeramoeba.</title>
        <authorList>
            <person name="Jerlstrom-Hultqvist J."/>
            <person name="Cepicka I."/>
            <person name="Gallot-Lavallee L."/>
            <person name="Salas-Leiva D."/>
            <person name="Curtis B.A."/>
            <person name="Zahonova K."/>
            <person name="Pipaliya S."/>
            <person name="Dacks J."/>
            <person name="Roger A.J."/>
        </authorList>
    </citation>
    <scope>NUCLEOTIDE SEQUENCE</scope>
    <source>
        <strain evidence="2">Busselton2</strain>
    </source>
</reference>
<dbReference type="GO" id="GO:0005525">
    <property type="term" value="F:GTP binding"/>
    <property type="evidence" value="ECO:0007669"/>
    <property type="project" value="InterPro"/>
</dbReference>
<dbReference type="Proteomes" id="UP001146793">
    <property type="component" value="Unassembled WGS sequence"/>
</dbReference>
<evidence type="ECO:0000313" key="3">
    <source>
        <dbReference type="EMBL" id="KAJ6240968.1"/>
    </source>
</evidence>
<gene>
    <name evidence="2" type="ORF">M0812_02605</name>
    <name evidence="3" type="ORF">M0813_23617</name>
</gene>
<dbReference type="SUPFAM" id="SSF52540">
    <property type="entry name" value="P-loop containing nucleoside triphosphate hydrolases"/>
    <property type="match status" value="1"/>
</dbReference>
<dbReference type="Pfam" id="PF00071">
    <property type="entry name" value="Ras"/>
    <property type="match status" value="1"/>
</dbReference>
<dbReference type="SMART" id="SM00174">
    <property type="entry name" value="RHO"/>
    <property type="match status" value="1"/>
</dbReference>
<evidence type="ECO:0000256" key="1">
    <source>
        <dbReference type="ARBA" id="ARBA00022741"/>
    </source>
</evidence>
<reference evidence="3" key="1">
    <citation type="submission" date="2022-08" db="EMBL/GenBank/DDBJ databases">
        <title>Novel sulfate-reducing endosymbionts in the free-living metamonad Anaeramoeba.</title>
        <authorList>
            <person name="Jerlstrom-Hultqvist J."/>
            <person name="Cepicka I."/>
            <person name="Gallot-Lavallee L."/>
            <person name="Salas-Leiva D."/>
            <person name="Curtis B.A."/>
            <person name="Zahonova K."/>
            <person name="Pipaliya S."/>
            <person name="Dacks J."/>
            <person name="Roger A.J."/>
        </authorList>
    </citation>
    <scope>NUCLEOTIDE SEQUENCE</scope>
    <source>
        <strain evidence="3">Schooner1</strain>
    </source>
</reference>
<dbReference type="SMART" id="SM00176">
    <property type="entry name" value="RAN"/>
    <property type="match status" value="1"/>
</dbReference>
<dbReference type="GO" id="GO:0003924">
    <property type="term" value="F:GTPase activity"/>
    <property type="evidence" value="ECO:0007669"/>
    <property type="project" value="InterPro"/>
</dbReference>
<dbReference type="Proteomes" id="UP001150062">
    <property type="component" value="Unassembled WGS sequence"/>
</dbReference>
<dbReference type="SMART" id="SM00175">
    <property type="entry name" value="RAB"/>
    <property type="match status" value="1"/>
</dbReference>
<sequence length="208" mass="22813">MSGSEIESGIESDDVKLQFKIVLLGESGVGKTSIVLRFTTNRFNPSVTPTIGAAFSNETIKVGETLVNLQIWDTAGEERYNSLTPLYYRGSHGALIVYDITKEESFECAKKWVDEIRMQGSPNTKIILVGNKNDLSIRKVPKETVINYAKKNDLLFGETSAKTGIGIHEVFVDIVKTLVNSVGSVVFNKKSNIELTEEGEKEKGGGCC</sequence>
<evidence type="ECO:0000313" key="4">
    <source>
        <dbReference type="Proteomes" id="UP001146793"/>
    </source>
</evidence>
<dbReference type="SMART" id="SM00173">
    <property type="entry name" value="RAS"/>
    <property type="match status" value="1"/>
</dbReference>
<dbReference type="PROSITE" id="PS51421">
    <property type="entry name" value="RAS"/>
    <property type="match status" value="1"/>
</dbReference>
<dbReference type="CDD" id="cd01860">
    <property type="entry name" value="Rab5_related"/>
    <property type="match status" value="1"/>
</dbReference>
<dbReference type="AlphaFoldDB" id="A0AAV7YSN1"/>
<dbReference type="PANTHER" id="PTHR47978">
    <property type="match status" value="1"/>
</dbReference>
<accession>A0AAV7YSN1</accession>
<evidence type="ECO:0000313" key="5">
    <source>
        <dbReference type="Proteomes" id="UP001150062"/>
    </source>
</evidence>
<evidence type="ECO:0000313" key="2">
    <source>
        <dbReference type="EMBL" id="KAJ3430930.1"/>
    </source>
</evidence>
<dbReference type="EMBL" id="JANTQA010000048">
    <property type="protein sequence ID" value="KAJ3430930.1"/>
    <property type="molecule type" value="Genomic_DNA"/>
</dbReference>
<dbReference type="InterPro" id="IPR027417">
    <property type="entry name" value="P-loop_NTPase"/>
</dbReference>
<dbReference type="PROSITE" id="PS51420">
    <property type="entry name" value="RHO"/>
    <property type="match status" value="1"/>
</dbReference>